<dbReference type="PANTHER" id="PTHR13239">
    <property type="entry name" value="PROTEIN REQUIRED FOR HYPHAL ANASTOMOSIS HAM-2"/>
    <property type="match status" value="1"/>
</dbReference>
<dbReference type="PANTHER" id="PTHR13239:SF4">
    <property type="entry name" value="AT25231P"/>
    <property type="match status" value="1"/>
</dbReference>
<evidence type="ECO:0000256" key="1">
    <source>
        <dbReference type="SAM" id="MobiDB-lite"/>
    </source>
</evidence>
<dbReference type="SMART" id="SM01293">
    <property type="entry name" value="DUF3402"/>
    <property type="match status" value="1"/>
</dbReference>
<evidence type="ECO:0000313" key="3">
    <source>
        <dbReference type="EMBL" id="QRW16449.1"/>
    </source>
</evidence>
<feature type="compositionally biased region" description="Low complexity" evidence="1">
    <location>
        <begin position="603"/>
        <end position="613"/>
    </location>
</feature>
<organism evidence="3 4">
    <name type="scientific">Rhizoctonia solani</name>
    <dbReference type="NCBI Taxonomy" id="456999"/>
    <lineage>
        <taxon>Eukaryota</taxon>
        <taxon>Fungi</taxon>
        <taxon>Dikarya</taxon>
        <taxon>Basidiomycota</taxon>
        <taxon>Agaricomycotina</taxon>
        <taxon>Agaricomycetes</taxon>
        <taxon>Cantharellales</taxon>
        <taxon>Ceratobasidiaceae</taxon>
        <taxon>Rhizoctonia</taxon>
    </lineage>
</organism>
<dbReference type="EMBL" id="CP059658">
    <property type="protein sequence ID" value="QRW16449.1"/>
    <property type="molecule type" value="Genomic_DNA"/>
</dbReference>
<feature type="region of interest" description="Disordered" evidence="1">
    <location>
        <begin position="59"/>
        <end position="80"/>
    </location>
</feature>
<dbReference type="Proteomes" id="UP000650533">
    <property type="component" value="Chromosome 1"/>
</dbReference>
<reference evidence="3" key="1">
    <citation type="submission" date="2020-05" db="EMBL/GenBank/DDBJ databases">
        <title>Evolutionary and genomic comparisons of hybrid uninucleate and nonhybrid Rhizoctonia fungi.</title>
        <authorList>
            <person name="Li C."/>
            <person name="Chen X."/>
        </authorList>
    </citation>
    <scope>NUCLEOTIDE SEQUENCE</scope>
    <source>
        <strain evidence="3">AG-1 IA</strain>
    </source>
</reference>
<accession>A0A8H8SSC7</accession>
<dbReference type="RefSeq" id="XP_043176686.1">
    <property type="nucleotide sequence ID" value="XM_043324267.1"/>
</dbReference>
<evidence type="ECO:0000259" key="2">
    <source>
        <dbReference type="SMART" id="SM01293"/>
    </source>
</evidence>
<dbReference type="InterPro" id="IPR040185">
    <property type="entry name" value="Far11/STRP"/>
</dbReference>
<dbReference type="InterPro" id="IPR021819">
    <property type="entry name" value="Far11/STRP_C"/>
</dbReference>
<feature type="region of interest" description="Disordered" evidence="1">
    <location>
        <begin position="600"/>
        <end position="658"/>
    </location>
</feature>
<dbReference type="GO" id="GO:0005829">
    <property type="term" value="C:cytosol"/>
    <property type="evidence" value="ECO:0007669"/>
    <property type="project" value="TreeGrafter"/>
</dbReference>
<proteinExistence type="predicted"/>
<gene>
    <name evidence="3" type="ORF">RhiXN_04450</name>
</gene>
<feature type="region of interest" description="Disordered" evidence="1">
    <location>
        <begin position="566"/>
        <end position="586"/>
    </location>
</feature>
<protein>
    <recommendedName>
        <fullName evidence="2">Far11/STRP C-terminal domain-containing protein</fullName>
    </recommendedName>
</protein>
<name>A0A8H8SSC7_9AGAM</name>
<feature type="compositionally biased region" description="Acidic residues" evidence="1">
    <location>
        <begin position="647"/>
        <end position="658"/>
    </location>
</feature>
<feature type="domain" description="Far11/STRP C-terminal" evidence="2">
    <location>
        <begin position="127"/>
        <end position="506"/>
    </location>
</feature>
<dbReference type="KEGG" id="rsx:RhiXN_04450"/>
<evidence type="ECO:0000313" key="4">
    <source>
        <dbReference type="Proteomes" id="UP000650533"/>
    </source>
</evidence>
<dbReference type="GO" id="GO:0007010">
    <property type="term" value="P:cytoskeleton organization"/>
    <property type="evidence" value="ECO:0007669"/>
    <property type="project" value="TreeGrafter"/>
</dbReference>
<dbReference type="GeneID" id="67026730"/>
<dbReference type="Pfam" id="PF11882">
    <property type="entry name" value="DUF3402"/>
    <property type="match status" value="2"/>
</dbReference>
<sequence length="658" mass="72462">MSRRIRELSRVKQLGRELAGLTEMVQGISCQIPTFVPQPPSSDKELTTERLATALSPIPVRPPYHQTHSDPQHPNQPGQPMHDPMHIIWVLEWNPNLQNPKQKKLQFQTDQTKPFVFPFSRSTGNIPVSVEEAERLYKKHMHVSLALWQMWEVREACWREETGVDESVALGDNGTSNIKNIVSTGTFGKSDDMVDNTSGLSDVKKLEALIGEVENALNSSAEIDALRLSTSILPLLQPCVIVLLKLLLATVTATGAPPPNDLSLDLVSKVVLRSRPHPQKKLMSCVTREITSKAVSAILMLTLKWFKASHIMKFHHLGQLTGQQLHTARVEDVWTQVGICILFFATLDLTLNAGLRLLEEPAPPLPRIEDDIVQKPARGEVTDLVLVQYKSSAILKRILKVSHPILQLHVLKLLKSQVPYCGRKWQSNMKFITLIYLHCRPDLRDEWLSGTEVDDVVDAMVQEQALRTLVKFSPQIYQGYGAAAAVPPSQQYLSDLGEQDNYQTEAADALIPPHSLIEQREGGADEIGGVSAWKQLSKMSSAAEAGLADGISDSESIGSINILGDETRSESDISEADSADENTNNWAHMSPKTLQAMAKSPIGRRSSSGSGLRPVLPFGLDDGSAIPDDVELPTGPVPRSGTLGEGEGVDEVEYLYGE</sequence>
<dbReference type="AlphaFoldDB" id="A0A8H8SSC7"/>